<evidence type="ECO:0000256" key="2">
    <source>
        <dbReference type="ARBA" id="ARBA00022485"/>
    </source>
</evidence>
<evidence type="ECO:0000259" key="10">
    <source>
        <dbReference type="PROSITE" id="PS50926"/>
    </source>
</evidence>
<dbReference type="InterPro" id="IPR038135">
    <property type="entry name" value="Methylthiotransferase_N_sf"/>
</dbReference>
<comment type="cofactor">
    <cofactor evidence="9">
        <name>[4Fe-4S] cluster</name>
        <dbReference type="ChEBI" id="CHEBI:49883"/>
    </cofactor>
    <text evidence="9">Binds 2 [4Fe-4S] clusters. One cluster is coordinated with 3 cysteines and an exchangeable S-adenosyl-L-methionine.</text>
</comment>
<dbReference type="InterPro" id="IPR058240">
    <property type="entry name" value="rSAM_sf"/>
</dbReference>
<dbReference type="EMBL" id="JAVDQA010000001">
    <property type="protein sequence ID" value="MDR6300220.1"/>
    <property type="molecule type" value="Genomic_DNA"/>
</dbReference>
<comment type="similarity">
    <text evidence="9">Belongs to the methylthiotransferase family. MiaB subfamily.</text>
</comment>
<dbReference type="NCBIfam" id="TIGR00089">
    <property type="entry name" value="MiaB/RimO family radical SAM methylthiotransferase"/>
    <property type="match status" value="1"/>
</dbReference>
<dbReference type="Gene3D" id="3.80.30.20">
    <property type="entry name" value="tm_1862 like domain"/>
    <property type="match status" value="1"/>
</dbReference>
<dbReference type="InterPro" id="IPR006463">
    <property type="entry name" value="MiaB_methiolase"/>
</dbReference>
<dbReference type="PROSITE" id="PS51918">
    <property type="entry name" value="RADICAL_SAM"/>
    <property type="match status" value="1"/>
</dbReference>
<feature type="binding site" evidence="9">
    <location>
        <position position="178"/>
    </location>
    <ligand>
        <name>[4Fe-4S] cluster</name>
        <dbReference type="ChEBI" id="CHEBI:49883"/>
        <label>2</label>
        <note>4Fe-4S-S-AdoMet</note>
    </ligand>
</feature>
<keyword evidence="7 9" id="KW-0411">Iron-sulfur</keyword>
<reference evidence="13 14" key="1">
    <citation type="submission" date="2023-07" db="EMBL/GenBank/DDBJ databases">
        <title>Genomic Encyclopedia of Type Strains, Phase IV (KMG-IV): sequencing the most valuable type-strain genomes for metagenomic binning, comparative biology and taxonomic classification.</title>
        <authorList>
            <person name="Goeker M."/>
        </authorList>
    </citation>
    <scope>NUCLEOTIDE SEQUENCE [LARGE SCALE GENOMIC DNA]</scope>
    <source>
        <strain evidence="13 14">DSM 102814</strain>
    </source>
</reference>
<keyword evidence="5 9" id="KW-0479">Metal-binding</keyword>
<feature type="binding site" evidence="9">
    <location>
        <position position="185"/>
    </location>
    <ligand>
        <name>[4Fe-4S] cluster</name>
        <dbReference type="ChEBI" id="CHEBI:49883"/>
        <label>2</label>
        <note>4Fe-4S-S-AdoMet</note>
    </ligand>
</feature>
<keyword evidence="4 9" id="KW-0949">S-adenosyl-L-methionine</keyword>
<keyword evidence="6 9" id="KW-0408">Iron</keyword>
<dbReference type="PROSITE" id="PS50926">
    <property type="entry name" value="TRAM"/>
    <property type="match status" value="1"/>
</dbReference>
<keyword evidence="3 9" id="KW-0808">Transferase</keyword>
<dbReference type="SFLD" id="SFLDF00413">
    <property type="entry name" value="CDK5RAP1"/>
    <property type="match status" value="1"/>
</dbReference>
<evidence type="ECO:0000259" key="12">
    <source>
        <dbReference type="PROSITE" id="PS51918"/>
    </source>
</evidence>
<sequence>MEKVIDEKKQGTSLNLEPKQENSRKLFIESYGCQMNFSDSEIVASILAKEGFNTTPNLEDADLVLVNTCSIREKAEQTVRKRLEKYNAVKRHNPKMKVGVLGCMAERLKSKFLEEEKIVDLVVGPDAYKDLPNLVNEVEEGRNAVNVILSKEETYGDVSPVRLQSNGVSAFVSITRGCDNMCTFCVVPFTRGRERSRDPQSIVEEVNDLAEKGFKEITLLGQNVDSYLWYGGGLKKDFSKASAMQKATAVNFAGLLDLVAKAQPKMRIRFSTSNPQDMTLDVIEAMARHRNICNYIHLPVQSGSDRILQRMNRLHTREEYFELIDNIKRIIPDCAISQDMIAGFPTETEEDHQDTLSLMKYVKYDFGFMFAYSERPGTMAARKLEDDVPENVKKRRLQEIIELQREHSHYRTQQHLGKVEEVLIEKESKKSDLQWSGRNTQNTMVVFPKENYKVGDFVNVKITDCTSATLIGEAVGYSENN</sequence>
<comment type="subunit">
    <text evidence="9">Monomer.</text>
</comment>
<dbReference type="Pfam" id="PF01938">
    <property type="entry name" value="TRAM"/>
    <property type="match status" value="1"/>
</dbReference>
<dbReference type="SUPFAM" id="SSF102114">
    <property type="entry name" value="Radical SAM enzymes"/>
    <property type="match status" value="1"/>
</dbReference>
<organism evidence="13 14">
    <name type="scientific">Mesonia maritima</name>
    <dbReference type="NCBI Taxonomy" id="1793873"/>
    <lineage>
        <taxon>Bacteria</taxon>
        <taxon>Pseudomonadati</taxon>
        <taxon>Bacteroidota</taxon>
        <taxon>Flavobacteriia</taxon>
        <taxon>Flavobacteriales</taxon>
        <taxon>Flavobacteriaceae</taxon>
        <taxon>Mesonia</taxon>
    </lineage>
</organism>
<evidence type="ECO:0000256" key="1">
    <source>
        <dbReference type="ARBA" id="ARBA00003234"/>
    </source>
</evidence>
<dbReference type="Pfam" id="PF00919">
    <property type="entry name" value="UPF0004"/>
    <property type="match status" value="1"/>
</dbReference>
<comment type="function">
    <text evidence="1 9">Catalyzes the methylthiolation of N6-(dimethylallyl)adenosine (i(6)A), leading to the formation of 2-methylthio-N6-(dimethylallyl)adenosine (ms(2)i(6)A) at position 37 in tRNAs that read codons beginning with uridine.</text>
</comment>
<evidence type="ECO:0000256" key="3">
    <source>
        <dbReference type="ARBA" id="ARBA00022679"/>
    </source>
</evidence>
<feature type="binding site" evidence="9">
    <location>
        <position position="103"/>
    </location>
    <ligand>
        <name>[4Fe-4S] cluster</name>
        <dbReference type="ChEBI" id="CHEBI:49883"/>
        <label>1</label>
    </ligand>
</feature>
<dbReference type="InterPro" id="IPR013848">
    <property type="entry name" value="Methylthiotransferase_N"/>
</dbReference>
<protein>
    <recommendedName>
        <fullName evidence="8 9">tRNA-2-methylthio-N(6)-dimethylallyladenosine synthase</fullName>
        <ecNumber evidence="8 9">2.8.4.3</ecNumber>
    </recommendedName>
    <alternativeName>
        <fullName evidence="9">(Dimethylallyl)adenosine tRNA methylthiotransferase MiaB</fullName>
    </alternativeName>
    <alternativeName>
        <fullName evidence="9">tRNA-i(6)A37 methylthiotransferase</fullName>
    </alternativeName>
</protein>
<dbReference type="PANTHER" id="PTHR43020:SF2">
    <property type="entry name" value="MITOCHONDRIAL TRNA METHYLTHIOTRANSFERASE CDK5RAP1"/>
    <property type="match status" value="1"/>
</dbReference>
<dbReference type="SFLD" id="SFLDS00029">
    <property type="entry name" value="Radical_SAM"/>
    <property type="match status" value="1"/>
</dbReference>
<name>A0ABU1K4N5_9FLAO</name>
<keyword evidence="14" id="KW-1185">Reference proteome</keyword>
<feature type="domain" description="TRAM" evidence="10">
    <location>
        <begin position="413"/>
        <end position="476"/>
    </location>
</feature>
<keyword evidence="2 9" id="KW-0004">4Fe-4S</keyword>
<feature type="domain" description="Radical SAM core" evidence="12">
    <location>
        <begin position="164"/>
        <end position="411"/>
    </location>
</feature>
<dbReference type="SFLD" id="SFLDG01061">
    <property type="entry name" value="methylthiotransferase"/>
    <property type="match status" value="1"/>
</dbReference>
<dbReference type="InterPro" id="IPR023404">
    <property type="entry name" value="rSAM_horseshoe"/>
</dbReference>
<gene>
    <name evidence="9" type="primary">miaB</name>
    <name evidence="13" type="ORF">GGR31_000836</name>
</gene>
<keyword evidence="9" id="KW-0963">Cytoplasm</keyword>
<evidence type="ECO:0000313" key="13">
    <source>
        <dbReference type="EMBL" id="MDR6300220.1"/>
    </source>
</evidence>
<dbReference type="SFLD" id="SFLDF00273">
    <property type="entry name" value="(dimethylallyl)adenosine_tRNA"/>
    <property type="match status" value="1"/>
</dbReference>
<evidence type="ECO:0000256" key="4">
    <source>
        <dbReference type="ARBA" id="ARBA00022691"/>
    </source>
</evidence>
<dbReference type="InterPro" id="IPR002792">
    <property type="entry name" value="TRAM_dom"/>
</dbReference>
<proteinExistence type="inferred from homology"/>
<evidence type="ECO:0000313" key="14">
    <source>
        <dbReference type="Proteomes" id="UP001257659"/>
    </source>
</evidence>
<dbReference type="PANTHER" id="PTHR43020">
    <property type="entry name" value="CDK5 REGULATORY SUBUNIT-ASSOCIATED PROTEIN 1"/>
    <property type="match status" value="1"/>
</dbReference>
<dbReference type="EC" id="2.8.4.3" evidence="8 9"/>
<feature type="domain" description="MTTase N-terminal" evidence="11">
    <location>
        <begin position="24"/>
        <end position="140"/>
    </location>
</feature>
<feature type="binding site" evidence="9">
    <location>
        <position position="182"/>
    </location>
    <ligand>
        <name>[4Fe-4S] cluster</name>
        <dbReference type="ChEBI" id="CHEBI:49883"/>
        <label>2</label>
        <note>4Fe-4S-S-AdoMet</note>
    </ligand>
</feature>
<dbReference type="Proteomes" id="UP001257659">
    <property type="component" value="Unassembled WGS sequence"/>
</dbReference>
<evidence type="ECO:0000256" key="8">
    <source>
        <dbReference type="ARBA" id="ARBA00033765"/>
    </source>
</evidence>
<dbReference type="SFLD" id="SFLDG01082">
    <property type="entry name" value="B12-binding_domain_containing"/>
    <property type="match status" value="1"/>
</dbReference>
<dbReference type="NCBIfam" id="TIGR01574">
    <property type="entry name" value="miaB-methiolase"/>
    <property type="match status" value="1"/>
</dbReference>
<evidence type="ECO:0000256" key="5">
    <source>
        <dbReference type="ARBA" id="ARBA00022723"/>
    </source>
</evidence>
<dbReference type="GO" id="GO:0035597">
    <property type="term" value="F:tRNA-2-methylthio-N(6)-dimethylallyladenosine(37) synthase activity"/>
    <property type="evidence" value="ECO:0007669"/>
    <property type="project" value="UniProtKB-EC"/>
</dbReference>
<dbReference type="InterPro" id="IPR007197">
    <property type="entry name" value="rSAM"/>
</dbReference>
<dbReference type="PROSITE" id="PS51449">
    <property type="entry name" value="MTTASE_N"/>
    <property type="match status" value="1"/>
</dbReference>
<feature type="binding site" evidence="9">
    <location>
        <position position="69"/>
    </location>
    <ligand>
        <name>[4Fe-4S] cluster</name>
        <dbReference type="ChEBI" id="CHEBI:49883"/>
        <label>1</label>
    </ligand>
</feature>
<dbReference type="RefSeq" id="WP_309727122.1">
    <property type="nucleotide sequence ID" value="NZ_JAVDQA010000001.1"/>
</dbReference>
<accession>A0ABU1K4N5</accession>
<dbReference type="InterPro" id="IPR020612">
    <property type="entry name" value="Methylthiotransferase_CS"/>
</dbReference>
<dbReference type="InterPro" id="IPR006638">
    <property type="entry name" value="Elp3/MiaA/NifB-like_rSAM"/>
</dbReference>
<dbReference type="InterPro" id="IPR005839">
    <property type="entry name" value="Methylthiotransferase"/>
</dbReference>
<dbReference type="Pfam" id="PF04055">
    <property type="entry name" value="Radical_SAM"/>
    <property type="match status" value="1"/>
</dbReference>
<dbReference type="HAMAP" id="MF_01864">
    <property type="entry name" value="tRNA_metthiotr_MiaB"/>
    <property type="match status" value="1"/>
</dbReference>
<comment type="subcellular location">
    <subcellularLocation>
        <location evidence="9">Cytoplasm</location>
    </subcellularLocation>
</comment>
<comment type="catalytic activity">
    <reaction evidence="9">
        <text>N(6)-dimethylallyladenosine(37) in tRNA + (sulfur carrier)-SH + AH2 + 2 S-adenosyl-L-methionine = 2-methylsulfanyl-N(6)-dimethylallyladenosine(37) in tRNA + (sulfur carrier)-H + 5'-deoxyadenosine + L-methionine + A + S-adenosyl-L-homocysteine + 2 H(+)</text>
        <dbReference type="Rhea" id="RHEA:37067"/>
        <dbReference type="Rhea" id="RHEA-COMP:10375"/>
        <dbReference type="Rhea" id="RHEA-COMP:10376"/>
        <dbReference type="Rhea" id="RHEA-COMP:14737"/>
        <dbReference type="Rhea" id="RHEA-COMP:14739"/>
        <dbReference type="ChEBI" id="CHEBI:13193"/>
        <dbReference type="ChEBI" id="CHEBI:15378"/>
        <dbReference type="ChEBI" id="CHEBI:17319"/>
        <dbReference type="ChEBI" id="CHEBI:17499"/>
        <dbReference type="ChEBI" id="CHEBI:29917"/>
        <dbReference type="ChEBI" id="CHEBI:57844"/>
        <dbReference type="ChEBI" id="CHEBI:57856"/>
        <dbReference type="ChEBI" id="CHEBI:59789"/>
        <dbReference type="ChEBI" id="CHEBI:64428"/>
        <dbReference type="ChEBI" id="CHEBI:74415"/>
        <dbReference type="ChEBI" id="CHEBI:74417"/>
        <dbReference type="EC" id="2.8.4.3"/>
    </reaction>
</comment>
<evidence type="ECO:0000256" key="6">
    <source>
        <dbReference type="ARBA" id="ARBA00023004"/>
    </source>
</evidence>
<dbReference type="CDD" id="cd01335">
    <property type="entry name" value="Radical_SAM"/>
    <property type="match status" value="1"/>
</dbReference>
<keyword evidence="9" id="KW-0819">tRNA processing</keyword>
<evidence type="ECO:0000259" key="11">
    <source>
        <dbReference type="PROSITE" id="PS51449"/>
    </source>
</evidence>
<dbReference type="Gene3D" id="3.40.50.12160">
    <property type="entry name" value="Methylthiotransferase, N-terminal domain"/>
    <property type="match status" value="1"/>
</dbReference>
<evidence type="ECO:0000256" key="9">
    <source>
        <dbReference type="HAMAP-Rule" id="MF_01864"/>
    </source>
</evidence>
<evidence type="ECO:0000256" key="7">
    <source>
        <dbReference type="ARBA" id="ARBA00023014"/>
    </source>
</evidence>
<dbReference type="PROSITE" id="PS01278">
    <property type="entry name" value="MTTASE_RADICAL"/>
    <property type="match status" value="1"/>
</dbReference>
<dbReference type="SMART" id="SM00729">
    <property type="entry name" value="Elp3"/>
    <property type="match status" value="1"/>
</dbReference>
<comment type="caution">
    <text evidence="13">The sequence shown here is derived from an EMBL/GenBank/DDBJ whole genome shotgun (WGS) entry which is preliminary data.</text>
</comment>
<feature type="binding site" evidence="9">
    <location>
        <position position="33"/>
    </location>
    <ligand>
        <name>[4Fe-4S] cluster</name>
        <dbReference type="ChEBI" id="CHEBI:49883"/>
        <label>1</label>
    </ligand>
</feature>